<proteinExistence type="predicted"/>
<reference evidence="1" key="1">
    <citation type="submission" date="2021-03" db="EMBL/GenBank/DDBJ databases">
        <title>Evolutionary innovations through gain and loss of genes in the ectomycorrhizal Boletales.</title>
        <authorList>
            <person name="Wu G."/>
            <person name="Miyauchi S."/>
            <person name="Morin E."/>
            <person name="Yang Z.-L."/>
            <person name="Xu J."/>
            <person name="Martin F.M."/>
        </authorList>
    </citation>
    <scope>NUCLEOTIDE SEQUENCE</scope>
    <source>
        <strain evidence="1">BR01</strain>
    </source>
</reference>
<dbReference type="OrthoDB" id="2011702at2759"/>
<sequence length="1191" mass="131363">MLLQWCNLKPLGPSNLASIRFASPCRVQAVKIFPTGAKPFANCPDIVARTEPDSFFIDVYFNAHPVPGSQDGKHKLKAPNALIPTVIAYSGGMTEFAIDMGADFGTRLMIVRGDFESVSMAVYGEVVTDSTASVTSYTPGLLQLPEPVSISPALDLANVSDPTCLARQLLALIPSAPSLNLVIRLMFCLKPPNDDWDLPEFPHLYSDLNEEDMDIDLDSAFRCLSRPVAEDVPVESLQRFVEKIADAIGPLDDTQAYLVSGILCRSASQNPHLAQALMQSIDLENVFDVSNLNDDDTIYSLLDASTNPDIAELLDVDWFKELLRSVESLPTARREVKKGARRLTARLRDWQVLEEALSNPDANFADACRFLREIGTEEKSFGIWLSCMIMHGNLWTSVRDGPLRGGGPFASFLDPPLTAISHGDFLGFVRAYIGVASVLAVYAFSDSLPNDHCRERTLGVLRLWQDVPGYREIVNHLLLLRQMIFRLESMTIDNDPPAQSGIHAENIVLNLVNEPRCYLSSDFVKCLQSWQPFSLTYINEEERISLNRAAMIADDGPRGAIEELVRTDSPPFDLGRVRELRVAVAVILHELEEEEAGDWNVLDMAWRGGKQGMVFHVIDLASTVSRELKTLCSLTIPQPREAGLPEQLLLLADDLLPLVIHLEPLSVTASRSMRCIIVAIADIFTCANLFLSQTPVPPSFVVTGKRVRQTCVAVLRQLSELRGVDSARRGPALFLRTLLEHGLRVDDTDPAHRVQQIYTLVDCLMPESGPEVAQSNSRWVLSVIPLILTDLGTFFRSLDVDRRLDFIDRLVTLDNGTLNVGEWLLAEEFKHMASVARLLGGMRNPHHVLAQYEVNLYLQLIARLLDKSSKHSDMCMTTICTMPEASGALVDTITSMLSARLHSTYLVQICRTLMSSPSLSNSTLKFAIALALIRGITVSELGIGTGETFDSLRAMLSTVSEAELGLDRLLWEFGHCFSSIAGSGNSFDSLDVQSVVRSLDWLCDKLPGPSDLPGLSWDKWDKLCEVFQNSVLPDMYPALKSIKGKLTPLPDASIPTTLIPDGRVSPLVLSIHTLEEVLQPPAPVPCTPTRKHRSLAPGRDRDVLGLVALSPPTALLRSPAISGLSKMYTRNDFRELRQTPSARQNTSRMPSLHVDEFEFGLATSSPHVQPQIDPSVVGLQPFGLGPPFSMS</sequence>
<evidence type="ECO:0008006" key="3">
    <source>
        <dbReference type="Google" id="ProtNLM"/>
    </source>
</evidence>
<dbReference type="PANTHER" id="PTHR23185:SF0">
    <property type="entry name" value="PROTEIN VIRILIZER HOMOLOG"/>
    <property type="match status" value="1"/>
</dbReference>
<dbReference type="AlphaFoldDB" id="A0A8I2YKX5"/>
<dbReference type="PANTHER" id="PTHR23185">
    <property type="entry name" value="PROTEIN VIRILIZER HOMOLOG"/>
    <property type="match status" value="1"/>
</dbReference>
<dbReference type="InterPro" id="IPR026736">
    <property type="entry name" value="Virilizer"/>
</dbReference>
<accession>A0A8I2YKX5</accession>
<comment type="caution">
    <text evidence="1">The sequence shown here is derived from an EMBL/GenBank/DDBJ whole genome shotgun (WGS) entry which is preliminary data.</text>
</comment>
<dbReference type="Proteomes" id="UP000683000">
    <property type="component" value="Unassembled WGS sequence"/>
</dbReference>
<dbReference type="EMBL" id="JAGFBS010000020">
    <property type="protein sequence ID" value="KAG6373781.1"/>
    <property type="molecule type" value="Genomic_DNA"/>
</dbReference>
<protein>
    <recommendedName>
        <fullName evidence="3">Virilizer N-terminal domain-containing protein</fullName>
    </recommendedName>
</protein>
<keyword evidence="2" id="KW-1185">Reference proteome</keyword>
<evidence type="ECO:0000313" key="2">
    <source>
        <dbReference type="Proteomes" id="UP000683000"/>
    </source>
</evidence>
<organism evidence="1 2">
    <name type="scientific">Boletus reticuloceps</name>
    <dbReference type="NCBI Taxonomy" id="495285"/>
    <lineage>
        <taxon>Eukaryota</taxon>
        <taxon>Fungi</taxon>
        <taxon>Dikarya</taxon>
        <taxon>Basidiomycota</taxon>
        <taxon>Agaricomycotina</taxon>
        <taxon>Agaricomycetes</taxon>
        <taxon>Agaricomycetidae</taxon>
        <taxon>Boletales</taxon>
        <taxon>Boletineae</taxon>
        <taxon>Boletaceae</taxon>
        <taxon>Boletoideae</taxon>
        <taxon>Boletus</taxon>
    </lineage>
</organism>
<dbReference type="GO" id="GO:0036396">
    <property type="term" value="C:RNA N6-methyladenosine methyltransferase complex"/>
    <property type="evidence" value="ECO:0007669"/>
    <property type="project" value="TreeGrafter"/>
</dbReference>
<gene>
    <name evidence="1" type="ORF">JVT61DRAFT_5925</name>
</gene>
<evidence type="ECO:0000313" key="1">
    <source>
        <dbReference type="EMBL" id="KAG6373781.1"/>
    </source>
</evidence>
<name>A0A8I2YKX5_9AGAM</name>
<dbReference type="GO" id="GO:0003723">
    <property type="term" value="F:RNA binding"/>
    <property type="evidence" value="ECO:0007669"/>
    <property type="project" value="TreeGrafter"/>
</dbReference>